<name>A0A0M2R270_9PROT</name>
<feature type="transmembrane region" description="Helical" evidence="8">
    <location>
        <begin position="82"/>
        <end position="103"/>
    </location>
</feature>
<evidence type="ECO:0000256" key="5">
    <source>
        <dbReference type="ARBA" id="ARBA00022692"/>
    </source>
</evidence>
<evidence type="ECO:0000256" key="2">
    <source>
        <dbReference type="ARBA" id="ARBA00007935"/>
    </source>
</evidence>
<comment type="caution">
    <text evidence="9">The sequence shown here is derived from an EMBL/GenBank/DDBJ whole genome shotgun (WGS) entry which is preliminary data.</text>
</comment>
<keyword evidence="7 8" id="KW-0472">Membrane</keyword>
<keyword evidence="10" id="KW-1185">Reference proteome</keyword>
<evidence type="ECO:0000256" key="6">
    <source>
        <dbReference type="ARBA" id="ARBA00022989"/>
    </source>
</evidence>
<feature type="transmembrane region" description="Helical" evidence="8">
    <location>
        <begin position="305"/>
        <end position="328"/>
    </location>
</feature>
<dbReference type="OrthoDB" id="9811975at2"/>
<evidence type="ECO:0000313" key="10">
    <source>
        <dbReference type="Proteomes" id="UP000034491"/>
    </source>
</evidence>
<dbReference type="PANTHER" id="PTHR30472">
    <property type="entry name" value="FERRIC ENTEROBACTIN TRANSPORT SYSTEM PERMEASE PROTEIN"/>
    <property type="match status" value="1"/>
</dbReference>
<dbReference type="STRING" id="1549748.WH95_16780"/>
<dbReference type="GO" id="GO:0033214">
    <property type="term" value="P:siderophore-iron import into cell"/>
    <property type="evidence" value="ECO:0007669"/>
    <property type="project" value="TreeGrafter"/>
</dbReference>
<protein>
    <submittedName>
        <fullName evidence="9">Iron ABC transporter</fullName>
    </submittedName>
</protein>
<evidence type="ECO:0000256" key="1">
    <source>
        <dbReference type="ARBA" id="ARBA00004651"/>
    </source>
</evidence>
<feature type="transmembrane region" description="Helical" evidence="8">
    <location>
        <begin position="176"/>
        <end position="197"/>
    </location>
</feature>
<proteinExistence type="inferred from homology"/>
<dbReference type="Pfam" id="PF01032">
    <property type="entry name" value="FecCD"/>
    <property type="match status" value="1"/>
</dbReference>
<evidence type="ECO:0000256" key="7">
    <source>
        <dbReference type="ARBA" id="ARBA00023136"/>
    </source>
</evidence>
<dbReference type="PATRIC" id="fig|1549748.8.peg.2123"/>
<dbReference type="FunFam" id="1.10.3470.10:FF:000001">
    <property type="entry name" value="Vitamin B12 ABC transporter permease BtuC"/>
    <property type="match status" value="1"/>
</dbReference>
<dbReference type="GO" id="GO:0005886">
    <property type="term" value="C:plasma membrane"/>
    <property type="evidence" value="ECO:0007669"/>
    <property type="project" value="UniProtKB-SubCell"/>
</dbReference>
<feature type="transmembrane region" description="Helical" evidence="8">
    <location>
        <begin position="115"/>
        <end position="138"/>
    </location>
</feature>
<dbReference type="CDD" id="cd06550">
    <property type="entry name" value="TM_ABC_iron-siderophores_like"/>
    <property type="match status" value="1"/>
</dbReference>
<evidence type="ECO:0000313" key="9">
    <source>
        <dbReference type="EMBL" id="KKJ75731.1"/>
    </source>
</evidence>
<accession>A0A0M2R270</accession>
<feature type="transmembrane region" description="Helical" evidence="8">
    <location>
        <begin position="217"/>
        <end position="236"/>
    </location>
</feature>
<reference evidence="9 10" key="1">
    <citation type="submission" date="2015-03" db="EMBL/GenBank/DDBJ databases">
        <title>Genome sequence of Kiloniella sp. P1-1, isolated from the gut microflora of Pacific white shrimp, Penaeus vannamei.</title>
        <authorList>
            <person name="Shao Z."/>
            <person name="Wang L."/>
            <person name="Li X."/>
        </authorList>
    </citation>
    <scope>NUCLEOTIDE SEQUENCE [LARGE SCALE GENOMIC DNA]</scope>
    <source>
        <strain evidence="9 10">P1-1</strain>
    </source>
</reference>
<sequence>MTQTLTATSTRRQQAHLKKPYYILGGLFLLLVLSSVISLGIGGVAISPLSNIEHFASYLGLSESTLELHQQLVIESIRLPRIVLGLVIGASLGLSGAVLQSLFRNPLADPGLIGVSSGAALAVVCIIVLGDTYFTAFLELTRSFALPVAAFAGSLLTTALIYHLSRRDGLTDVAMMVLMGIAVNAIVGSLIGLLTYLADDTELRSLTFWSMGSLAGAGQTAWPSIAIMVIASLFLLKLSSPLNLFLLGEAEAHHLGIPTERVKQQAAIAAACATGAAVAAAGMIGFIGLIAPHLSRLIGGADNRFVLPAAALIGANLIVIADTISRIIVLPAELPIGLVTSFIGGPFFFALLFREFKKRRM</sequence>
<dbReference type="GO" id="GO:0022857">
    <property type="term" value="F:transmembrane transporter activity"/>
    <property type="evidence" value="ECO:0007669"/>
    <property type="project" value="InterPro"/>
</dbReference>
<comment type="similarity">
    <text evidence="2">Belongs to the binding-protein-dependent transport system permease family. FecCD subfamily.</text>
</comment>
<dbReference type="InterPro" id="IPR000522">
    <property type="entry name" value="ABC_transptr_permease_BtuC"/>
</dbReference>
<dbReference type="PANTHER" id="PTHR30472:SF25">
    <property type="entry name" value="ABC TRANSPORTER PERMEASE PROTEIN MJ0876-RELATED"/>
    <property type="match status" value="1"/>
</dbReference>
<evidence type="ECO:0000256" key="8">
    <source>
        <dbReference type="SAM" id="Phobius"/>
    </source>
</evidence>
<feature type="transmembrane region" description="Helical" evidence="8">
    <location>
        <begin position="144"/>
        <end position="164"/>
    </location>
</feature>
<keyword evidence="6 8" id="KW-1133">Transmembrane helix</keyword>
<feature type="transmembrane region" description="Helical" evidence="8">
    <location>
        <begin position="334"/>
        <end position="353"/>
    </location>
</feature>
<gene>
    <name evidence="9" type="ORF">WH95_16780</name>
</gene>
<evidence type="ECO:0000256" key="4">
    <source>
        <dbReference type="ARBA" id="ARBA00022475"/>
    </source>
</evidence>
<feature type="transmembrane region" description="Helical" evidence="8">
    <location>
        <begin position="21"/>
        <end position="46"/>
    </location>
</feature>
<dbReference type="InterPro" id="IPR037294">
    <property type="entry name" value="ABC_BtuC-like"/>
</dbReference>
<dbReference type="EMBL" id="LANI01000027">
    <property type="protein sequence ID" value="KKJ75731.1"/>
    <property type="molecule type" value="Genomic_DNA"/>
</dbReference>
<comment type="subcellular location">
    <subcellularLocation>
        <location evidence="1">Cell membrane</location>
        <topology evidence="1">Multi-pass membrane protein</topology>
    </subcellularLocation>
</comment>
<evidence type="ECO:0000256" key="3">
    <source>
        <dbReference type="ARBA" id="ARBA00022448"/>
    </source>
</evidence>
<dbReference type="Proteomes" id="UP000034491">
    <property type="component" value="Unassembled WGS sequence"/>
</dbReference>
<dbReference type="AlphaFoldDB" id="A0A0M2R270"/>
<organism evidence="9 10">
    <name type="scientific">Kiloniella litopenaei</name>
    <dbReference type="NCBI Taxonomy" id="1549748"/>
    <lineage>
        <taxon>Bacteria</taxon>
        <taxon>Pseudomonadati</taxon>
        <taxon>Pseudomonadota</taxon>
        <taxon>Alphaproteobacteria</taxon>
        <taxon>Rhodospirillales</taxon>
        <taxon>Kiloniellaceae</taxon>
        <taxon>Kiloniella</taxon>
    </lineage>
</organism>
<dbReference type="SUPFAM" id="SSF81345">
    <property type="entry name" value="ABC transporter involved in vitamin B12 uptake, BtuC"/>
    <property type="match status" value="1"/>
</dbReference>
<keyword evidence="4" id="KW-1003">Cell membrane</keyword>
<keyword evidence="3" id="KW-0813">Transport</keyword>
<dbReference type="Gene3D" id="1.10.3470.10">
    <property type="entry name" value="ABC transporter involved in vitamin B12 uptake, BtuC"/>
    <property type="match status" value="1"/>
</dbReference>
<keyword evidence="5 8" id="KW-0812">Transmembrane</keyword>